<reference evidence="3 4" key="1">
    <citation type="journal article" date="2014" name="Genome Biol. Evol.">
        <title>The secreted proteins of Achlya hypogyna and Thraustotheca clavata identify the ancestral oomycete secretome and reveal gene acquisitions by horizontal gene transfer.</title>
        <authorList>
            <person name="Misner I."/>
            <person name="Blouin N."/>
            <person name="Leonard G."/>
            <person name="Richards T.A."/>
            <person name="Lane C.E."/>
        </authorList>
    </citation>
    <scope>NUCLEOTIDE SEQUENCE [LARGE SCALE GENOMIC DNA]</scope>
    <source>
        <strain evidence="3 4">ATCC 48635</strain>
    </source>
</reference>
<evidence type="ECO:0000256" key="2">
    <source>
        <dbReference type="SAM" id="MobiDB-lite"/>
    </source>
</evidence>
<comment type="caution">
    <text evidence="3">The sequence shown here is derived from an EMBL/GenBank/DDBJ whole genome shotgun (WGS) entry which is preliminary data.</text>
</comment>
<dbReference type="Proteomes" id="UP000243579">
    <property type="component" value="Unassembled WGS sequence"/>
</dbReference>
<organism evidence="3 4">
    <name type="scientific">Achlya hypogyna</name>
    <name type="common">Oomycete</name>
    <name type="synonym">Protoachlya hypogyna</name>
    <dbReference type="NCBI Taxonomy" id="1202772"/>
    <lineage>
        <taxon>Eukaryota</taxon>
        <taxon>Sar</taxon>
        <taxon>Stramenopiles</taxon>
        <taxon>Oomycota</taxon>
        <taxon>Saprolegniomycetes</taxon>
        <taxon>Saprolegniales</taxon>
        <taxon>Achlyaceae</taxon>
        <taxon>Achlya</taxon>
    </lineage>
</organism>
<feature type="compositionally biased region" description="Basic and acidic residues" evidence="2">
    <location>
        <begin position="38"/>
        <end position="64"/>
    </location>
</feature>
<dbReference type="OrthoDB" id="70553at2759"/>
<feature type="region of interest" description="Disordered" evidence="2">
    <location>
        <begin position="224"/>
        <end position="252"/>
    </location>
</feature>
<proteinExistence type="predicted"/>
<keyword evidence="4" id="KW-1185">Reference proteome</keyword>
<dbReference type="AlphaFoldDB" id="A0A1V9ZGX6"/>
<accession>A0A1V9ZGX6</accession>
<gene>
    <name evidence="3" type="ORF">ACHHYP_12729</name>
</gene>
<dbReference type="EMBL" id="JNBR01000123">
    <property type="protein sequence ID" value="OQR97070.1"/>
    <property type="molecule type" value="Genomic_DNA"/>
</dbReference>
<feature type="region of interest" description="Disordered" evidence="2">
    <location>
        <begin position="92"/>
        <end position="166"/>
    </location>
</feature>
<feature type="coiled-coil region" evidence="1">
    <location>
        <begin position="255"/>
        <end position="289"/>
    </location>
</feature>
<evidence type="ECO:0000313" key="3">
    <source>
        <dbReference type="EMBL" id="OQR97070.1"/>
    </source>
</evidence>
<feature type="compositionally biased region" description="Basic and acidic residues" evidence="2">
    <location>
        <begin position="119"/>
        <end position="141"/>
    </location>
</feature>
<evidence type="ECO:0000313" key="4">
    <source>
        <dbReference type="Proteomes" id="UP000243579"/>
    </source>
</evidence>
<protein>
    <submittedName>
        <fullName evidence="3">Uncharacterized protein</fullName>
    </submittedName>
</protein>
<feature type="compositionally biased region" description="Low complexity" evidence="2">
    <location>
        <begin position="103"/>
        <end position="115"/>
    </location>
</feature>
<sequence>MSESRFPRSVQDEDDDALSLASSVGEEAPPTIGSLTEELQRSRNERLRASSDSHFRASSDDVDKIIARRRSELHEIKERKRRARGNPILLSLDDLEGHSAPPSLASSRNSGSFSSPPKALDDITRRVSTHEQRLRSDRMRLADLSSADLHRHTKEPHSPTRSQRLLGQKAIHKWHPSAKRTQVPNEETPLDIILSSSDYGGDPTSVDDDAITATQAANRRLRALLDMDRDEPTEPITDADGSPTSDGEAPQPRTYADLQRKMDEMNRHLEQLQKEKRDLERNQLDAERNAVDMSSSLRLLSAQVSQFLNHGDTSMRSQEPQNQSQYIDDILEEIRLQRKCVADVQSDVARWQHDADLLEQGRVLELKEQHSQLLHLGASTKLLDEKTEGLRDQVRVAVDDYRSVQKKLALVWSRLEALETTTTAHEAALRNTGTGPDAPLPPWLVPTVLVLAAVVGLQVVGPIVASEGFWLWLCAVLGYECIVT</sequence>
<evidence type="ECO:0000256" key="1">
    <source>
        <dbReference type="SAM" id="Coils"/>
    </source>
</evidence>
<name>A0A1V9ZGX6_ACHHY</name>
<keyword evidence="1" id="KW-0175">Coiled coil</keyword>
<feature type="region of interest" description="Disordered" evidence="2">
    <location>
        <begin position="1"/>
        <end position="64"/>
    </location>
</feature>